<dbReference type="GO" id="GO:0019005">
    <property type="term" value="C:SCF ubiquitin ligase complex"/>
    <property type="evidence" value="ECO:0007669"/>
    <property type="project" value="TreeGrafter"/>
</dbReference>
<dbReference type="OrthoDB" id="2153609at2759"/>
<dbReference type="Pfam" id="PF25372">
    <property type="entry name" value="DUF7885"/>
    <property type="match status" value="1"/>
</dbReference>
<gene>
    <name evidence="3" type="ORF">G5I_11510</name>
</gene>
<dbReference type="EMBL" id="GL888480">
    <property type="protein sequence ID" value="EGI60327.1"/>
    <property type="molecule type" value="Genomic_DNA"/>
</dbReference>
<dbReference type="Gene3D" id="3.80.10.10">
    <property type="entry name" value="Ribonuclease Inhibitor"/>
    <property type="match status" value="2"/>
</dbReference>
<dbReference type="InterPro" id="IPR057207">
    <property type="entry name" value="FBXL15_LRR"/>
</dbReference>
<dbReference type="InterPro" id="IPR001810">
    <property type="entry name" value="F-box_dom"/>
</dbReference>
<dbReference type="AlphaFoldDB" id="F4WZQ2"/>
<evidence type="ECO:0000313" key="4">
    <source>
        <dbReference type="Proteomes" id="UP000007755"/>
    </source>
</evidence>
<name>F4WZQ2_ACREC</name>
<proteinExistence type="predicted"/>
<dbReference type="SMART" id="SM00367">
    <property type="entry name" value="LRR_CC"/>
    <property type="match status" value="3"/>
</dbReference>
<dbReference type="PANTHER" id="PTHR13318">
    <property type="entry name" value="PARTNER OF PAIRED, ISOFORM B-RELATED"/>
    <property type="match status" value="1"/>
</dbReference>
<dbReference type="InterPro" id="IPR032675">
    <property type="entry name" value="LRR_dom_sf"/>
</dbReference>
<reference evidence="3" key="1">
    <citation type="submission" date="2011-02" db="EMBL/GenBank/DDBJ databases">
        <title>The genome of the leaf-cutting ant Acromyrmex echinatior suggests key adaptations to social evolution and fungus farming.</title>
        <authorList>
            <person name="Nygaard S."/>
            <person name="Zhang G."/>
        </authorList>
    </citation>
    <scope>NUCLEOTIDE SEQUENCE</scope>
</reference>
<evidence type="ECO:0000259" key="2">
    <source>
        <dbReference type="PROSITE" id="PS50181"/>
    </source>
</evidence>
<organism evidence="4">
    <name type="scientific">Acromyrmex echinatior</name>
    <name type="common">Panamanian leafcutter ant</name>
    <name type="synonym">Acromyrmex octospinosus echinatior</name>
    <dbReference type="NCBI Taxonomy" id="103372"/>
    <lineage>
        <taxon>Eukaryota</taxon>
        <taxon>Metazoa</taxon>
        <taxon>Ecdysozoa</taxon>
        <taxon>Arthropoda</taxon>
        <taxon>Hexapoda</taxon>
        <taxon>Insecta</taxon>
        <taxon>Pterygota</taxon>
        <taxon>Neoptera</taxon>
        <taxon>Endopterygota</taxon>
        <taxon>Hymenoptera</taxon>
        <taxon>Apocrita</taxon>
        <taxon>Aculeata</taxon>
        <taxon>Formicoidea</taxon>
        <taxon>Formicidae</taxon>
        <taxon>Myrmicinae</taxon>
        <taxon>Acromyrmex</taxon>
    </lineage>
</organism>
<dbReference type="OMA" id="CNIADYL"/>
<feature type="domain" description="F-box" evidence="2">
    <location>
        <begin position="41"/>
        <end position="87"/>
    </location>
</feature>
<keyword evidence="1" id="KW-0833">Ubl conjugation pathway</keyword>
<dbReference type="SMART" id="SM00256">
    <property type="entry name" value="FBOX"/>
    <property type="match status" value="1"/>
</dbReference>
<evidence type="ECO:0000256" key="1">
    <source>
        <dbReference type="ARBA" id="ARBA00022786"/>
    </source>
</evidence>
<dbReference type="SUPFAM" id="SSF81383">
    <property type="entry name" value="F-box domain"/>
    <property type="match status" value="1"/>
</dbReference>
<dbReference type="Pfam" id="PF00646">
    <property type="entry name" value="F-box"/>
    <property type="match status" value="1"/>
</dbReference>
<dbReference type="KEGG" id="aec:105151136"/>
<accession>F4WZQ2</accession>
<sequence>MYKRDQDGFIQKRRGSFLSEELIKEFKENNHSSDKSKKPSHYNFSNFPQEIIMIILRKLDLRSLCRMSGVNKRFNNLAQNHLLYTSVNLEPYYWIMNIQAFHYLAPRCKYLRRLNFSNCVWISDHVGTFLVSYGSLLTHLKLAHLSIDNNTILTISEICKSLKELHLFNCYSITDVGFSYLENLKFLEYLNVGKTHITTKTLCKILRRNIRMRHLLILGTYDNLLNADEVVIELRNSCPDLESIKLGFMITPIANNFTSKGINAFADCKNLRGVHLDWCYTSGDSFFRVFSSCQHLERVFLSYIKGLTERDLRALTLCKNLKVLHLTCISMSPEICSAIFMNCHKLETVHFNRCNIADYLIVQWQQKYTRITIRAEKWPRPVESYIKTLITSLT</sequence>
<keyword evidence="4" id="KW-1185">Reference proteome</keyword>
<dbReference type="Gene3D" id="1.20.1280.50">
    <property type="match status" value="1"/>
</dbReference>
<evidence type="ECO:0000313" key="3">
    <source>
        <dbReference type="EMBL" id="EGI60327.1"/>
    </source>
</evidence>
<dbReference type="Proteomes" id="UP000007755">
    <property type="component" value="Unassembled WGS sequence"/>
</dbReference>
<dbReference type="PROSITE" id="PS50181">
    <property type="entry name" value="FBOX"/>
    <property type="match status" value="1"/>
</dbReference>
<dbReference type="eggNOG" id="KOG1947">
    <property type="taxonomic scope" value="Eukaryota"/>
</dbReference>
<dbReference type="InParanoid" id="F4WZQ2"/>
<dbReference type="SUPFAM" id="SSF52047">
    <property type="entry name" value="RNI-like"/>
    <property type="match status" value="1"/>
</dbReference>
<protein>
    <submittedName>
        <fullName evidence="3">F-box/LRR-repeat protein 4</fullName>
    </submittedName>
</protein>
<dbReference type="InterPro" id="IPR036047">
    <property type="entry name" value="F-box-like_dom_sf"/>
</dbReference>
<dbReference type="GO" id="GO:0031146">
    <property type="term" value="P:SCF-dependent proteasomal ubiquitin-dependent protein catabolic process"/>
    <property type="evidence" value="ECO:0007669"/>
    <property type="project" value="TreeGrafter"/>
</dbReference>
<dbReference type="STRING" id="103372.F4WZQ2"/>
<dbReference type="InterPro" id="IPR006553">
    <property type="entry name" value="Leu-rich_rpt_Cys-con_subtyp"/>
</dbReference>